<proteinExistence type="predicted"/>
<dbReference type="PANTHER" id="PTHR34610:SF4">
    <property type="entry name" value="SLL8027 PROTEIN"/>
    <property type="match status" value="1"/>
</dbReference>
<evidence type="ECO:0000313" key="3">
    <source>
        <dbReference type="Proteomes" id="UP000307749"/>
    </source>
</evidence>
<protein>
    <submittedName>
        <fullName evidence="2">Putative toxin-antitoxin system toxin component, PIN family</fullName>
    </submittedName>
</protein>
<dbReference type="InterPro" id="IPR002850">
    <property type="entry name" value="PIN_toxin-like"/>
</dbReference>
<dbReference type="InterPro" id="IPR029060">
    <property type="entry name" value="PIN-like_dom_sf"/>
</dbReference>
<keyword evidence="3" id="KW-1185">Reference proteome</keyword>
<dbReference type="PANTHER" id="PTHR34610">
    <property type="entry name" value="SSL7007 PROTEIN"/>
    <property type="match status" value="1"/>
</dbReference>
<evidence type="ECO:0000259" key="1">
    <source>
        <dbReference type="Pfam" id="PF13470"/>
    </source>
</evidence>
<organism evidence="2 3">
    <name type="scientific">Metallibacterium scheffleri</name>
    <dbReference type="NCBI Taxonomy" id="993689"/>
    <lineage>
        <taxon>Bacteria</taxon>
        <taxon>Pseudomonadati</taxon>
        <taxon>Pseudomonadota</taxon>
        <taxon>Gammaproteobacteria</taxon>
        <taxon>Lysobacterales</taxon>
        <taxon>Rhodanobacteraceae</taxon>
        <taxon>Metallibacterium</taxon>
    </lineage>
</organism>
<dbReference type="AlphaFoldDB" id="A0A4S3KL96"/>
<dbReference type="NCBIfam" id="TIGR00305">
    <property type="entry name" value="putative toxin-antitoxin system toxin component, PIN family"/>
    <property type="match status" value="1"/>
</dbReference>
<reference evidence="2 3" key="1">
    <citation type="submission" date="2017-02" db="EMBL/GenBank/DDBJ databases">
        <title>Whole genome sequencing of Metallibacterium scheffleri DSM 24874 (T).</title>
        <authorList>
            <person name="Kumar S."/>
            <person name="Patil P."/>
            <person name="Patil P.B."/>
        </authorList>
    </citation>
    <scope>NUCLEOTIDE SEQUENCE [LARGE SCALE GENOMIC DNA]</scope>
    <source>
        <strain evidence="2 3">DSM 24874</strain>
    </source>
</reference>
<name>A0A4S3KL96_9GAMM</name>
<dbReference type="Proteomes" id="UP000307749">
    <property type="component" value="Unassembled WGS sequence"/>
</dbReference>
<sequence length="136" mass="14740">MRVVFDTGTVVSALLFTHGQLAWLRTHWASGDCTPLLSAATAAELTRVLAYPKFKLSADEQHELLGDYLPFAEIVARPRRCPVICRDPADQPFLDLAHSSGATVLVSGDADLSSLAGQTAFDIESPAAYRQRVLGR</sequence>
<dbReference type="EMBL" id="MWQO01000038">
    <property type="protein sequence ID" value="THD09556.1"/>
    <property type="molecule type" value="Genomic_DNA"/>
</dbReference>
<evidence type="ECO:0000313" key="2">
    <source>
        <dbReference type="EMBL" id="THD09556.1"/>
    </source>
</evidence>
<accession>A0A4S3KL96</accession>
<dbReference type="RefSeq" id="WP_081128605.1">
    <property type="nucleotide sequence ID" value="NZ_LDOS01000002.1"/>
</dbReference>
<dbReference type="Pfam" id="PF13470">
    <property type="entry name" value="PIN_3"/>
    <property type="match status" value="1"/>
</dbReference>
<gene>
    <name evidence="2" type="ORF">B1806_10835</name>
</gene>
<dbReference type="SUPFAM" id="SSF88723">
    <property type="entry name" value="PIN domain-like"/>
    <property type="match status" value="1"/>
</dbReference>
<dbReference type="OrthoDB" id="9802272at2"/>
<dbReference type="InterPro" id="IPR002716">
    <property type="entry name" value="PIN_dom"/>
</dbReference>
<comment type="caution">
    <text evidence="2">The sequence shown here is derived from an EMBL/GenBank/DDBJ whole genome shotgun (WGS) entry which is preliminary data.</text>
</comment>
<feature type="domain" description="PIN" evidence="1">
    <location>
        <begin position="2"/>
        <end position="110"/>
    </location>
</feature>